<dbReference type="Proteomes" id="UP000663860">
    <property type="component" value="Unassembled WGS sequence"/>
</dbReference>
<sequence length="139" mass="15135">MAASNSTSFLLSFLISLLLFASMQLFRTQLASNQPMTIIGGFIGSLVFISLLTAVSNFEMNTFGPGYQARIIPEVITCLFIAMICCGLVHRVCVTTCIIFSLIALYYINRISSTIYGNAGVPATGYATQNLLSNKKKQK</sequence>
<keyword evidence="7" id="KW-0732">Signal</keyword>
<evidence type="ECO:0000256" key="7">
    <source>
        <dbReference type="SAM" id="SignalP"/>
    </source>
</evidence>
<evidence type="ECO:0000313" key="10">
    <source>
        <dbReference type="Proteomes" id="UP000663860"/>
    </source>
</evidence>
<comment type="subcellular location">
    <subcellularLocation>
        <location evidence="1">Membrane</location>
        <topology evidence="1">Multi-pass membrane protein</topology>
    </subcellularLocation>
</comment>
<keyword evidence="5 6" id="KW-0472">Membrane</keyword>
<comment type="similarity">
    <text evidence="2">Belongs to the KRTCAP2 family.</text>
</comment>
<comment type="caution">
    <text evidence="8">The sequence shown here is derived from an EMBL/GenBank/DDBJ whole genome shotgun (WGS) entry which is preliminary data.</text>
</comment>
<proteinExistence type="inferred from homology"/>
<dbReference type="PANTHER" id="PTHR32001">
    <property type="entry name" value="KERATINOCYTE-ASSOCIATED PROTEIN 2"/>
    <property type="match status" value="1"/>
</dbReference>
<evidence type="ECO:0000256" key="3">
    <source>
        <dbReference type="ARBA" id="ARBA00022692"/>
    </source>
</evidence>
<evidence type="ECO:0000256" key="2">
    <source>
        <dbReference type="ARBA" id="ARBA00007279"/>
    </source>
</evidence>
<evidence type="ECO:0000256" key="4">
    <source>
        <dbReference type="ARBA" id="ARBA00022989"/>
    </source>
</evidence>
<dbReference type="Proteomes" id="UP000663868">
    <property type="component" value="Unassembled WGS sequence"/>
</dbReference>
<feature type="signal peptide" evidence="7">
    <location>
        <begin position="1"/>
        <end position="25"/>
    </location>
</feature>
<name>A0A813TLV8_9BILA</name>
<dbReference type="EMBL" id="CAJOBB010000128">
    <property type="protein sequence ID" value="CAF3576002.1"/>
    <property type="molecule type" value="Genomic_DNA"/>
</dbReference>
<organism evidence="8 10">
    <name type="scientific">Adineta steineri</name>
    <dbReference type="NCBI Taxonomy" id="433720"/>
    <lineage>
        <taxon>Eukaryota</taxon>
        <taxon>Metazoa</taxon>
        <taxon>Spiralia</taxon>
        <taxon>Gnathifera</taxon>
        <taxon>Rotifera</taxon>
        <taxon>Eurotatoria</taxon>
        <taxon>Bdelloidea</taxon>
        <taxon>Adinetida</taxon>
        <taxon>Adinetidae</taxon>
        <taxon>Adineta</taxon>
    </lineage>
</organism>
<feature type="transmembrane region" description="Helical" evidence="6">
    <location>
        <begin position="79"/>
        <end position="108"/>
    </location>
</feature>
<dbReference type="EMBL" id="CAJNOE010000050">
    <property type="protein sequence ID" value="CAF0814463.1"/>
    <property type="molecule type" value="Genomic_DNA"/>
</dbReference>
<evidence type="ECO:0008006" key="11">
    <source>
        <dbReference type="Google" id="ProtNLM"/>
    </source>
</evidence>
<evidence type="ECO:0000313" key="8">
    <source>
        <dbReference type="EMBL" id="CAF0814463.1"/>
    </source>
</evidence>
<protein>
    <recommendedName>
        <fullName evidence="11">Dolichyl-diphosphooligosaccharide--protein glycosyltransferase subunit KCP2</fullName>
    </recommendedName>
</protein>
<dbReference type="AlphaFoldDB" id="A0A813TLV8"/>
<accession>A0A813TLV8</accession>
<evidence type="ECO:0000256" key="6">
    <source>
        <dbReference type="SAM" id="Phobius"/>
    </source>
</evidence>
<feature type="transmembrane region" description="Helical" evidence="6">
    <location>
        <begin position="38"/>
        <end position="58"/>
    </location>
</feature>
<dbReference type="Pfam" id="PF09775">
    <property type="entry name" value="Keratin_assoc"/>
    <property type="match status" value="1"/>
</dbReference>
<evidence type="ECO:0000313" key="9">
    <source>
        <dbReference type="EMBL" id="CAF3576002.1"/>
    </source>
</evidence>
<dbReference type="InterPro" id="IPR018614">
    <property type="entry name" value="KRTCAP2"/>
</dbReference>
<feature type="chain" id="PRO_5035683235" description="Dolichyl-diphosphooligosaccharide--protein glycosyltransferase subunit KCP2" evidence="7">
    <location>
        <begin position="26"/>
        <end position="139"/>
    </location>
</feature>
<reference evidence="8" key="1">
    <citation type="submission" date="2021-02" db="EMBL/GenBank/DDBJ databases">
        <authorList>
            <person name="Nowell W R."/>
        </authorList>
    </citation>
    <scope>NUCLEOTIDE SEQUENCE</scope>
</reference>
<keyword evidence="3 6" id="KW-0812">Transmembrane</keyword>
<keyword evidence="4 6" id="KW-1133">Transmembrane helix</keyword>
<evidence type="ECO:0000256" key="1">
    <source>
        <dbReference type="ARBA" id="ARBA00004141"/>
    </source>
</evidence>
<dbReference type="GO" id="GO:0016020">
    <property type="term" value="C:membrane"/>
    <property type="evidence" value="ECO:0007669"/>
    <property type="project" value="UniProtKB-SubCell"/>
</dbReference>
<gene>
    <name evidence="8" type="ORF">IZO911_LOCUS7648</name>
    <name evidence="9" type="ORF">KXQ929_LOCUS3877</name>
</gene>
<evidence type="ECO:0000256" key="5">
    <source>
        <dbReference type="ARBA" id="ARBA00023136"/>
    </source>
</evidence>
<dbReference type="PANTHER" id="PTHR32001:SF1">
    <property type="entry name" value="KERATINOCYTE-ASSOCIATED PROTEIN 2"/>
    <property type="match status" value="1"/>
</dbReference>